<keyword evidence="2" id="KW-1185">Reference proteome</keyword>
<dbReference type="InterPro" id="IPR051658">
    <property type="entry name" value="UBLCP1"/>
</dbReference>
<gene>
    <name evidence="1" type="ORF">DCAR_0414873</name>
</gene>
<proteinExistence type="predicted"/>
<evidence type="ECO:0000313" key="2">
    <source>
        <dbReference type="Proteomes" id="UP000077755"/>
    </source>
</evidence>
<protein>
    <submittedName>
        <fullName evidence="1">Uncharacterized protein</fullName>
    </submittedName>
</protein>
<reference evidence="1" key="2">
    <citation type="submission" date="2022-03" db="EMBL/GenBank/DDBJ databases">
        <title>Draft title - Genomic analysis of global carrot germplasm unveils the trajectory of domestication and the origin of high carotenoid orange carrot.</title>
        <authorList>
            <person name="Iorizzo M."/>
            <person name="Ellison S."/>
            <person name="Senalik D."/>
            <person name="Macko-Podgorni A."/>
            <person name="Grzebelus D."/>
            <person name="Bostan H."/>
            <person name="Rolling W."/>
            <person name="Curaba J."/>
            <person name="Simon P."/>
        </authorList>
    </citation>
    <scope>NUCLEOTIDE SEQUENCE</scope>
    <source>
        <tissue evidence="1">Leaf</tissue>
    </source>
</reference>
<dbReference type="AlphaFoldDB" id="A0AAF1AUL4"/>
<dbReference type="PANTHER" id="PTHR48493:SF1">
    <property type="entry name" value="UBIQUITIN-LIKE DOMAIN-CONTAINING CTD PHOSPHATASE 1"/>
    <property type="match status" value="1"/>
</dbReference>
<name>A0AAF1AUL4_DAUCS</name>
<sequence length="154" mass="18356">MIMIGMAEANIVVDQLTSIQIDDDFEGLDDFFDIKDRSVNKQNLQRFRHQCRTSKKLLVLGIDGTIIDHRMKWIQLKLEEFWVLDNPDYKITTIFNRYAMISIRDIILEKYLFYKPSNTIVIYDLLRNFVMNPQNGLMTRHFRKAHARQADQEL</sequence>
<reference evidence="1" key="1">
    <citation type="journal article" date="2016" name="Nat. Genet.">
        <title>A high-quality carrot genome assembly provides new insights into carotenoid accumulation and asterid genome evolution.</title>
        <authorList>
            <person name="Iorizzo M."/>
            <person name="Ellison S."/>
            <person name="Senalik D."/>
            <person name="Zeng P."/>
            <person name="Satapoomin P."/>
            <person name="Huang J."/>
            <person name="Bowman M."/>
            <person name="Iovene M."/>
            <person name="Sanseverino W."/>
            <person name="Cavagnaro P."/>
            <person name="Yildiz M."/>
            <person name="Macko-Podgorni A."/>
            <person name="Moranska E."/>
            <person name="Grzebelus E."/>
            <person name="Grzebelus D."/>
            <person name="Ashrafi H."/>
            <person name="Zheng Z."/>
            <person name="Cheng S."/>
            <person name="Spooner D."/>
            <person name="Van Deynze A."/>
            <person name="Simon P."/>
        </authorList>
    </citation>
    <scope>NUCLEOTIDE SEQUENCE</scope>
    <source>
        <tissue evidence="1">Leaf</tissue>
    </source>
</reference>
<organism evidence="1 2">
    <name type="scientific">Daucus carota subsp. sativus</name>
    <name type="common">Carrot</name>
    <dbReference type="NCBI Taxonomy" id="79200"/>
    <lineage>
        <taxon>Eukaryota</taxon>
        <taxon>Viridiplantae</taxon>
        <taxon>Streptophyta</taxon>
        <taxon>Embryophyta</taxon>
        <taxon>Tracheophyta</taxon>
        <taxon>Spermatophyta</taxon>
        <taxon>Magnoliopsida</taxon>
        <taxon>eudicotyledons</taxon>
        <taxon>Gunneridae</taxon>
        <taxon>Pentapetalae</taxon>
        <taxon>asterids</taxon>
        <taxon>campanulids</taxon>
        <taxon>Apiales</taxon>
        <taxon>Apiaceae</taxon>
        <taxon>Apioideae</taxon>
        <taxon>Scandiceae</taxon>
        <taxon>Daucinae</taxon>
        <taxon>Daucus</taxon>
        <taxon>Daucus sect. Daucus</taxon>
    </lineage>
</organism>
<evidence type="ECO:0000313" key="1">
    <source>
        <dbReference type="EMBL" id="WOG95549.1"/>
    </source>
</evidence>
<accession>A0AAF1AUL4</accession>
<dbReference type="PANTHER" id="PTHR48493">
    <property type="entry name" value="UBIQUITIN-LIKE DOMAIN-CONTAINING CTD PHOSPHATASE 1"/>
    <property type="match status" value="1"/>
</dbReference>
<dbReference type="GO" id="GO:0090364">
    <property type="term" value="P:regulation of proteasome assembly"/>
    <property type="evidence" value="ECO:0007669"/>
    <property type="project" value="InterPro"/>
</dbReference>
<dbReference type="Proteomes" id="UP000077755">
    <property type="component" value="Chromosome 4"/>
</dbReference>
<dbReference type="EMBL" id="CP093346">
    <property type="protein sequence ID" value="WOG95549.1"/>
    <property type="molecule type" value="Genomic_DNA"/>
</dbReference>